<dbReference type="InterPro" id="IPR044597">
    <property type="entry name" value="SMH1-6"/>
</dbReference>
<dbReference type="PROSITE" id="PS51294">
    <property type="entry name" value="HTH_MYB"/>
    <property type="match status" value="1"/>
</dbReference>
<dbReference type="PaxDb" id="4097-A0A1S3YDK3"/>
<dbReference type="Gene3D" id="1.10.10.10">
    <property type="entry name" value="Winged helix-like DNA-binding domain superfamily/Winged helix DNA-binding domain"/>
    <property type="match status" value="1"/>
</dbReference>
<dbReference type="Gene3D" id="1.10.246.220">
    <property type="match status" value="1"/>
</dbReference>
<name>A0A1S3YDK3_TOBAC</name>
<dbReference type="InterPro" id="IPR005818">
    <property type="entry name" value="Histone_H1/H5_H15"/>
</dbReference>
<evidence type="ECO:0000256" key="2">
    <source>
        <dbReference type="ARBA" id="ARBA00004604"/>
    </source>
</evidence>
<dbReference type="GO" id="GO:0006334">
    <property type="term" value="P:nucleosome assembly"/>
    <property type="evidence" value="ECO:0007669"/>
    <property type="project" value="InterPro"/>
</dbReference>
<dbReference type="Pfam" id="PF00538">
    <property type="entry name" value="Linker_histone"/>
    <property type="match status" value="1"/>
</dbReference>
<dbReference type="SUPFAM" id="SSF46689">
    <property type="entry name" value="Homeodomain-like"/>
    <property type="match status" value="1"/>
</dbReference>
<dbReference type="GeneID" id="107775054"/>
<dbReference type="AlphaFoldDB" id="A0A1S3YDK3"/>
<dbReference type="GO" id="GO:0010597">
    <property type="term" value="P:green leaf volatile biosynthetic process"/>
    <property type="evidence" value="ECO:0007669"/>
    <property type="project" value="UniProtKB-ARBA"/>
</dbReference>
<dbReference type="RefSeq" id="XP_016450214.1">
    <property type="nucleotide sequence ID" value="XM_016594728.1"/>
</dbReference>
<dbReference type="SMART" id="SM00717">
    <property type="entry name" value="SANT"/>
    <property type="match status" value="1"/>
</dbReference>
<dbReference type="InterPro" id="IPR001005">
    <property type="entry name" value="SANT/Myb"/>
</dbReference>
<evidence type="ECO:0000313" key="10">
    <source>
        <dbReference type="Proteomes" id="UP000790787"/>
    </source>
</evidence>
<dbReference type="PROSITE" id="PS50090">
    <property type="entry name" value="MYB_LIKE"/>
    <property type="match status" value="1"/>
</dbReference>
<dbReference type="OrthoDB" id="608866at2759"/>
<dbReference type="GO" id="GO:0000976">
    <property type="term" value="F:transcription cis-regulatory region binding"/>
    <property type="evidence" value="ECO:0007669"/>
    <property type="project" value="UniProtKB-ARBA"/>
</dbReference>
<dbReference type="GO" id="GO:0005730">
    <property type="term" value="C:nucleolus"/>
    <property type="evidence" value="ECO:0007669"/>
    <property type="project" value="UniProtKB-SubCell"/>
</dbReference>
<evidence type="ECO:0000256" key="5">
    <source>
        <dbReference type="ARBA" id="ARBA00023054"/>
    </source>
</evidence>
<dbReference type="PANTHER" id="PTHR46267">
    <property type="entry name" value="SINGLE MYB HISTONE 4"/>
    <property type="match status" value="1"/>
</dbReference>
<dbReference type="Proteomes" id="UP000790787">
    <property type="component" value="Chromosome 17"/>
</dbReference>
<sequence>MGAPKQKWTSEEEAALKLGVAKYGVGKWSTILKDPEFAGVLRSRSNVDIKDKWRNLHAMASGRGSRQPGRTGYKSIQPTVKHVDSALHVSTVFENGIEVLDAKSLAASYENVEDVGSKEAISRLDDLILEVIAGLKEPRGSSRTTISSYLEEHFVAPPDFEKLLVANLKALVENGRLIKAKHQYRISPGRVSSDARGNDFPLLLEGKQKDSPKLENNGVGILTKAQIDAELAQMMSMSAEEAAAAATQAVAEAEAATAEAERAARDAEKAEAEAEAAQCFAEAALKALNPRTVRV</sequence>
<dbReference type="PANTHER" id="PTHR46267:SF11">
    <property type="entry name" value="TELOMERE REPEAT-BINDING FACTOR 2"/>
    <property type="match status" value="1"/>
</dbReference>
<dbReference type="FunFam" id="1.10.10.60:FF:000168">
    <property type="entry name" value="Telomere repeat-binding factor 1"/>
    <property type="match status" value="1"/>
</dbReference>
<accession>A0A1S3YDK3</accession>
<evidence type="ECO:0000256" key="1">
    <source>
        <dbReference type="ARBA" id="ARBA00004286"/>
    </source>
</evidence>
<keyword evidence="7" id="KW-0804">Transcription</keyword>
<reference evidence="10" key="1">
    <citation type="journal article" date="2014" name="Nat. Commun.">
        <title>The tobacco genome sequence and its comparison with those of tomato and potato.</title>
        <authorList>
            <person name="Sierro N."/>
            <person name="Battey J.N."/>
            <person name="Ouadi S."/>
            <person name="Bakaher N."/>
            <person name="Bovet L."/>
            <person name="Willig A."/>
            <person name="Goepfert S."/>
            <person name="Peitsch M.C."/>
            <person name="Ivanov N.V."/>
        </authorList>
    </citation>
    <scope>NUCLEOTIDE SEQUENCE [LARGE SCALE GENOMIC DNA]</scope>
</reference>
<keyword evidence="10" id="KW-1185">Reference proteome</keyword>
<dbReference type="PROSITE" id="PS51504">
    <property type="entry name" value="H15"/>
    <property type="match status" value="1"/>
</dbReference>
<dbReference type="SMR" id="A0A1S3YDK3"/>
<dbReference type="GO" id="GO:0000786">
    <property type="term" value="C:nucleosome"/>
    <property type="evidence" value="ECO:0007669"/>
    <property type="project" value="InterPro"/>
</dbReference>
<evidence type="ECO:0000313" key="11">
    <source>
        <dbReference type="RefSeq" id="XP_016450214.1"/>
    </source>
</evidence>
<dbReference type="InterPro" id="IPR036390">
    <property type="entry name" value="WH_DNA-bd_sf"/>
</dbReference>
<keyword evidence="5" id="KW-0175">Coiled coil</keyword>
<evidence type="ECO:0000256" key="9">
    <source>
        <dbReference type="ARBA" id="ARBA00032813"/>
    </source>
</evidence>
<dbReference type="GO" id="GO:0003691">
    <property type="term" value="F:double-stranded telomeric DNA binding"/>
    <property type="evidence" value="ECO:0007669"/>
    <property type="project" value="InterPro"/>
</dbReference>
<dbReference type="InterPro" id="IPR009057">
    <property type="entry name" value="Homeodomain-like_sf"/>
</dbReference>
<proteinExistence type="predicted"/>
<reference evidence="11" key="2">
    <citation type="submission" date="2025-08" db="UniProtKB">
        <authorList>
            <consortium name="RefSeq"/>
        </authorList>
    </citation>
    <scope>IDENTIFICATION</scope>
</reference>
<evidence type="ECO:0000256" key="7">
    <source>
        <dbReference type="ARBA" id="ARBA00023163"/>
    </source>
</evidence>
<dbReference type="InterPro" id="IPR036388">
    <property type="entry name" value="WH-like_DNA-bd_sf"/>
</dbReference>
<keyword evidence="8" id="KW-0539">Nucleus</keyword>
<dbReference type="SUPFAM" id="SSF46785">
    <property type="entry name" value="Winged helix' DNA-binding domain"/>
    <property type="match status" value="1"/>
</dbReference>
<organism evidence="10 11">
    <name type="scientific">Nicotiana tabacum</name>
    <name type="common">Common tobacco</name>
    <dbReference type="NCBI Taxonomy" id="4097"/>
    <lineage>
        <taxon>Eukaryota</taxon>
        <taxon>Viridiplantae</taxon>
        <taxon>Streptophyta</taxon>
        <taxon>Embryophyta</taxon>
        <taxon>Tracheophyta</taxon>
        <taxon>Spermatophyta</taxon>
        <taxon>Magnoliopsida</taxon>
        <taxon>eudicotyledons</taxon>
        <taxon>Gunneridae</taxon>
        <taxon>Pentapetalae</taxon>
        <taxon>asterids</taxon>
        <taxon>lamiids</taxon>
        <taxon>Solanales</taxon>
        <taxon>Solanaceae</taxon>
        <taxon>Nicotianoideae</taxon>
        <taxon>Nicotianeae</taxon>
        <taxon>Nicotiana</taxon>
    </lineage>
</organism>
<evidence type="ECO:0000256" key="4">
    <source>
        <dbReference type="ARBA" id="ARBA00023015"/>
    </source>
</evidence>
<evidence type="ECO:0000256" key="3">
    <source>
        <dbReference type="ARBA" id="ARBA00022454"/>
    </source>
</evidence>
<dbReference type="InterPro" id="IPR017930">
    <property type="entry name" value="Myb_dom"/>
</dbReference>
<dbReference type="Pfam" id="PF00249">
    <property type="entry name" value="Myb_DNA-binding"/>
    <property type="match status" value="1"/>
</dbReference>
<dbReference type="STRING" id="4097.A0A1S3YDK3"/>
<dbReference type="SMART" id="SM00526">
    <property type="entry name" value="H15"/>
    <property type="match status" value="1"/>
</dbReference>
<keyword evidence="3" id="KW-0158">Chromosome</keyword>
<dbReference type="KEGG" id="nta:107775054"/>
<comment type="subcellular location">
    <subcellularLocation>
        <location evidence="1">Chromosome</location>
    </subcellularLocation>
    <subcellularLocation>
        <location evidence="2">Nucleus</location>
        <location evidence="2">Nucleolus</location>
    </subcellularLocation>
</comment>
<keyword evidence="4" id="KW-0805">Transcription regulation</keyword>
<protein>
    <recommendedName>
        <fullName evidence="9">MYB transcription factor</fullName>
    </recommendedName>
</protein>
<keyword evidence="6" id="KW-0238">DNA-binding</keyword>
<dbReference type="CDD" id="cd11660">
    <property type="entry name" value="SANT_TRF"/>
    <property type="match status" value="1"/>
</dbReference>
<evidence type="ECO:0000256" key="8">
    <source>
        <dbReference type="ARBA" id="ARBA00023242"/>
    </source>
</evidence>
<evidence type="ECO:0000256" key="6">
    <source>
        <dbReference type="ARBA" id="ARBA00023125"/>
    </source>
</evidence>
<gene>
    <name evidence="11" type="primary">LOC107775054</name>
</gene>